<dbReference type="Proteomes" id="UP000288730">
    <property type="component" value="Unassembled WGS sequence"/>
</dbReference>
<evidence type="ECO:0000313" key="5">
    <source>
        <dbReference type="EMBL" id="RRL37754.1"/>
    </source>
</evidence>
<sequence length="66" mass="7658">MTPVLSVHRKIGNIKQYNGNKEFEIKREWCTEGQAFRHYRPVSSEGDSYLSGLSIPLDSITDWRNT</sequence>
<evidence type="ECO:0000313" key="2">
    <source>
        <dbReference type="EMBL" id="BBU87155.1"/>
    </source>
</evidence>
<gene>
    <name evidence="3" type="ORF">DNX30_25260</name>
    <name evidence="5" type="ORF">DU321_26315</name>
    <name evidence="1" type="ORF">EIMP300_24750</name>
    <name evidence="2" type="ORF">EIMP300_85550</name>
    <name evidence="6" type="ORF">EPS76_11770</name>
    <name evidence="4" type="ORF">FPI65_16165</name>
    <name evidence="7" type="ORF">FV293_25660</name>
</gene>
<evidence type="ECO:0000313" key="9">
    <source>
        <dbReference type="Proteomes" id="UP000288730"/>
    </source>
</evidence>
<reference evidence="5 8" key="2">
    <citation type="submission" date="2018-11" db="EMBL/GenBank/DDBJ databases">
        <title>E. coli isolates of the female bladder.</title>
        <authorList>
            <person name="Garretto A."/>
            <person name="Miller-Ensminger T."/>
            <person name="Wolfe A.J."/>
            <person name="Putonti C."/>
        </authorList>
    </citation>
    <scope>NUCLEOTIDE SEQUENCE [LARGE SCALE GENOMIC DNA]</scope>
    <source>
        <strain evidence="5 8">UMB1727</strain>
    </source>
</reference>
<dbReference type="EMBL" id="VLTB01000277">
    <property type="protein sequence ID" value="NDR92768.1"/>
    <property type="molecule type" value="Genomic_DNA"/>
</dbReference>
<accession>A0A061L275</accession>
<evidence type="ECO:0000313" key="6">
    <source>
        <dbReference type="EMBL" id="RXD16233.1"/>
    </source>
</evidence>
<dbReference type="EMBL" id="SCJN01000077">
    <property type="protein sequence ID" value="RXD16233.1"/>
    <property type="molecule type" value="Genomic_DNA"/>
</dbReference>
<dbReference type="Proteomes" id="UP000272662">
    <property type="component" value="Unassembled WGS sequence"/>
</dbReference>
<dbReference type="EMBL" id="RRVG01000066">
    <property type="protein sequence ID" value="RRL37754.1"/>
    <property type="molecule type" value="Genomic_DNA"/>
</dbReference>
<dbReference type="AlphaFoldDB" id="A0A061L275"/>
<reference evidence="1 11" key="6">
    <citation type="submission" date="2020-01" db="EMBL/GenBank/DDBJ databases">
        <title>Dynamics of blaIMP-6 dissemination in carbapenem resistant Enterobacteriacea isolated from regional surveillance in Osaka, Japan.</title>
        <authorList>
            <person name="Abe R."/>
            <person name="Akeda Y."/>
            <person name="Sugawara Y."/>
            <person name="Yamamoto N."/>
            <person name="Tomono K."/>
            <person name="Takeuchi D."/>
            <person name="Kawahara R."/>
            <person name="Hamada S."/>
        </authorList>
    </citation>
    <scope>NUCLEOTIDE SEQUENCE [LARGE SCALE GENOMIC DNA]</scope>
    <source>
        <strain evidence="1 11">E300</strain>
    </source>
</reference>
<evidence type="ECO:0000313" key="8">
    <source>
        <dbReference type="Proteomes" id="UP000272662"/>
    </source>
</evidence>
<dbReference type="EMBL" id="AP022360">
    <property type="protein sequence ID" value="BBU87155.1"/>
    <property type="molecule type" value="Genomic_DNA"/>
</dbReference>
<dbReference type="Proteomes" id="UP000321295">
    <property type="component" value="Unassembled WGS sequence"/>
</dbReference>
<reference evidence="3" key="1">
    <citation type="submission" date="2018-06" db="EMBL/GenBank/DDBJ databases">
        <authorList>
            <person name="Ashton P.M."/>
            <person name="Dallman T."/>
            <person name="Nair S."/>
            <person name="De Pinna E."/>
            <person name="Peters T."/>
            <person name="Grant K."/>
        </authorList>
    </citation>
    <scope>NUCLEOTIDE SEQUENCE [LARGE SCALE GENOMIC DNA]</scope>
    <source>
        <strain evidence="3">462023</strain>
    </source>
</reference>
<reference evidence="4 12" key="5">
    <citation type="journal article" date="2020" name="Int. J. Nanomedicine">
        <title>Consequences Of Long-Term Bacteria's Exposure To Silver Nanoformulations With Different PhysicoChemical Properties.</title>
        <authorList>
            <person name="Kedziora A."/>
            <person name="Wernecki M."/>
            <person name="Korzekwa K."/>
            <person name="Speruda M."/>
            <person name="Gerasymchuk Y."/>
            <person name="Lukowiak A."/>
            <person name="Bugla-Ploskonska G."/>
        </authorList>
    </citation>
    <scope>NUCLEOTIDE SEQUENCE [LARGE SCALE GENOMIC DNA]</scope>
    <source>
        <strain evidence="4 12">ATCC 11230</strain>
    </source>
</reference>
<proteinExistence type="predicted"/>
<evidence type="ECO:0000313" key="3">
    <source>
        <dbReference type="EMBL" id="MJL95988.1"/>
    </source>
</evidence>
<dbReference type="Proteomes" id="UP000467488">
    <property type="component" value="Chromosome"/>
</dbReference>
<evidence type="ECO:0000313" key="11">
    <source>
        <dbReference type="Proteomes" id="UP000467488"/>
    </source>
</evidence>
<evidence type="ECO:0000313" key="4">
    <source>
        <dbReference type="EMBL" id="NDR92768.1"/>
    </source>
</evidence>
<name>A0A061L275_ECOLX</name>
<protein>
    <submittedName>
        <fullName evidence="6">Uncharacterized protein</fullName>
    </submittedName>
</protein>
<dbReference type="EMBL" id="AP022360">
    <property type="protein sequence ID" value="BBU81075.1"/>
    <property type="molecule type" value="Genomic_DNA"/>
</dbReference>
<organism evidence="6 9">
    <name type="scientific">Escherichia coli</name>
    <dbReference type="NCBI Taxonomy" id="562"/>
    <lineage>
        <taxon>Bacteria</taxon>
        <taxon>Pseudomonadati</taxon>
        <taxon>Pseudomonadota</taxon>
        <taxon>Gammaproteobacteria</taxon>
        <taxon>Enterobacterales</taxon>
        <taxon>Enterobacteriaceae</taxon>
        <taxon>Escherichia</taxon>
    </lineage>
</organism>
<reference evidence="6 9" key="3">
    <citation type="submission" date="2019-01" db="EMBL/GenBank/DDBJ databases">
        <title>Genomic analysis of febrile catheter-associated UTI E. coli isolates.</title>
        <authorList>
            <person name="Potter R."/>
            <person name="Zou Z."/>
            <person name="Henderson J."/>
            <person name="Dantas G."/>
        </authorList>
    </citation>
    <scope>NUCLEOTIDE SEQUENCE [LARGE SCALE GENOMIC DNA]</scope>
    <source>
        <strain evidence="6 9">29_CAASB</strain>
    </source>
</reference>
<evidence type="ECO:0000313" key="10">
    <source>
        <dbReference type="Proteomes" id="UP000321295"/>
    </source>
</evidence>
<dbReference type="Proteomes" id="UP000471490">
    <property type="component" value="Unassembled WGS sequence"/>
</dbReference>
<dbReference type="Proteomes" id="UP000885382">
    <property type="component" value="Unassembled WGS sequence"/>
</dbReference>
<evidence type="ECO:0000313" key="1">
    <source>
        <dbReference type="EMBL" id="BBU81075.1"/>
    </source>
</evidence>
<dbReference type="EMBL" id="VRXD01000064">
    <property type="protein sequence ID" value="TXQ28735.1"/>
    <property type="molecule type" value="Genomic_DNA"/>
</dbReference>
<evidence type="ECO:0000313" key="7">
    <source>
        <dbReference type="EMBL" id="TXQ28735.1"/>
    </source>
</evidence>
<dbReference type="EMBL" id="RTJF01000049">
    <property type="protein sequence ID" value="MJL95988.1"/>
    <property type="molecule type" value="Genomic_DNA"/>
</dbReference>
<reference evidence="7 10" key="4">
    <citation type="submission" date="2019-08" db="EMBL/GenBank/DDBJ databases">
        <title>Whole genome analysis of cultivated E. coli strains isolated from CD patients and healthy donors.</title>
        <authorList>
            <person name="Siniagina M.N."/>
            <person name="Markelova M.I."/>
            <person name="Laikov A.V."/>
            <person name="Boulygina E.A."/>
            <person name="Khusnutdinova D.R."/>
            <person name="Kharchenko A."/>
            <person name="Grigoryeva T.V."/>
        </authorList>
    </citation>
    <scope>NUCLEOTIDE SEQUENCE [LARGE SCALE GENOMIC DNA]</scope>
    <source>
        <strain evidence="7 10">1_45_11</strain>
    </source>
</reference>
<evidence type="ECO:0000313" key="12">
    <source>
        <dbReference type="Proteomes" id="UP000471490"/>
    </source>
</evidence>